<organism evidence="1 2">
    <name type="scientific">Musa troglodytarum</name>
    <name type="common">fe'i banana</name>
    <dbReference type="NCBI Taxonomy" id="320322"/>
    <lineage>
        <taxon>Eukaryota</taxon>
        <taxon>Viridiplantae</taxon>
        <taxon>Streptophyta</taxon>
        <taxon>Embryophyta</taxon>
        <taxon>Tracheophyta</taxon>
        <taxon>Spermatophyta</taxon>
        <taxon>Magnoliopsida</taxon>
        <taxon>Liliopsida</taxon>
        <taxon>Zingiberales</taxon>
        <taxon>Musaceae</taxon>
        <taxon>Musa</taxon>
    </lineage>
</organism>
<proteinExistence type="predicted"/>
<evidence type="ECO:0000313" key="1">
    <source>
        <dbReference type="EMBL" id="URD75620.1"/>
    </source>
</evidence>
<reference evidence="1" key="1">
    <citation type="submission" date="2022-05" db="EMBL/GenBank/DDBJ databases">
        <title>The Musa troglodytarum L. genome provides insights into the mechanism of non-climacteric behaviour and enrichment of carotenoids.</title>
        <authorList>
            <person name="Wang J."/>
        </authorList>
    </citation>
    <scope>NUCLEOTIDE SEQUENCE</scope>
    <source>
        <tissue evidence="1">Leaf</tissue>
    </source>
</reference>
<gene>
    <name evidence="1" type="ORF">MUK42_37658</name>
</gene>
<dbReference type="AlphaFoldDB" id="A0A9E7EEY8"/>
<evidence type="ECO:0000313" key="2">
    <source>
        <dbReference type="Proteomes" id="UP001055439"/>
    </source>
</evidence>
<accession>A0A9E7EEY8</accession>
<keyword evidence="2" id="KW-1185">Reference proteome</keyword>
<name>A0A9E7EEY8_9LILI</name>
<protein>
    <submittedName>
        <fullName evidence="1">Uncharacterized protein</fullName>
    </submittedName>
</protein>
<dbReference type="Proteomes" id="UP001055439">
    <property type="component" value="Chromosome 1"/>
</dbReference>
<sequence>MQAIRIPSGSQSEGTSVCRKRIWTDLDASNQDGERISKRGQRKGIREAPMRWQREPALKPWFPPKFGAKHIFLLSKFASTFLSFPPSTPRYPRAIASAQLGFSSSVAAGLRVSSADHIHQGHSTWEFVYHMVPGFGVGNHELASRSAERFQGKRDTLCRRIDLEIRRPFCPERKSVCALESC</sequence>
<dbReference type="EMBL" id="CP097502">
    <property type="protein sequence ID" value="URD75620.1"/>
    <property type="molecule type" value="Genomic_DNA"/>
</dbReference>